<name>A0A9X0APF8_9HELO</name>
<feature type="region of interest" description="Disordered" evidence="1">
    <location>
        <begin position="350"/>
        <end position="385"/>
    </location>
</feature>
<proteinExistence type="predicted"/>
<accession>A0A9X0APF8</accession>
<protein>
    <submittedName>
        <fullName evidence="2">Uncharacterized protein</fullName>
    </submittedName>
</protein>
<dbReference type="AlphaFoldDB" id="A0A9X0APF8"/>
<organism evidence="2 3">
    <name type="scientific">Sclerotinia nivalis</name>
    <dbReference type="NCBI Taxonomy" id="352851"/>
    <lineage>
        <taxon>Eukaryota</taxon>
        <taxon>Fungi</taxon>
        <taxon>Dikarya</taxon>
        <taxon>Ascomycota</taxon>
        <taxon>Pezizomycotina</taxon>
        <taxon>Leotiomycetes</taxon>
        <taxon>Helotiales</taxon>
        <taxon>Sclerotiniaceae</taxon>
        <taxon>Sclerotinia</taxon>
    </lineage>
</organism>
<dbReference type="EMBL" id="JAPEIS010000007">
    <property type="protein sequence ID" value="KAJ8064693.1"/>
    <property type="molecule type" value="Genomic_DNA"/>
</dbReference>
<evidence type="ECO:0000313" key="3">
    <source>
        <dbReference type="Proteomes" id="UP001152300"/>
    </source>
</evidence>
<dbReference type="Proteomes" id="UP001152300">
    <property type="component" value="Unassembled WGS sequence"/>
</dbReference>
<evidence type="ECO:0000313" key="2">
    <source>
        <dbReference type="EMBL" id="KAJ8064693.1"/>
    </source>
</evidence>
<evidence type="ECO:0000256" key="1">
    <source>
        <dbReference type="SAM" id="MobiDB-lite"/>
    </source>
</evidence>
<feature type="region of interest" description="Disordered" evidence="1">
    <location>
        <begin position="46"/>
        <end position="70"/>
    </location>
</feature>
<comment type="caution">
    <text evidence="2">The sequence shown here is derived from an EMBL/GenBank/DDBJ whole genome shotgun (WGS) entry which is preliminary data.</text>
</comment>
<gene>
    <name evidence="2" type="ORF">OCU04_007014</name>
</gene>
<keyword evidence="3" id="KW-1185">Reference proteome</keyword>
<feature type="compositionally biased region" description="Polar residues" evidence="1">
    <location>
        <begin position="49"/>
        <end position="61"/>
    </location>
</feature>
<dbReference type="OrthoDB" id="3439169at2759"/>
<sequence length="433" mass="48930">MDGHLVFQTSKAKKRPAFEEPIAATVPRTSKRARLTKRNLKEWERMNRGDNQNTKFNDQGYGNSKSSGSSNAISTINADFVNRAHANGILTDRGSEARPPTNYEELMEELNRARRTPSPTESMFRDYKNTVRRHNNNEDAIVQECIPLLLKTDSDGYIKSYNQAQTDFPKNVGFNNGLPPAQPDVLEGLEMDMFKPFPVRDELGGAAVVRPGYDSITLPHFAGEFKSPCSSIPPANLQAAYDGASMVYGREQALSYMNRPDPAGSSFISTFSCNGLLLNTFAHYVVQDPLTRKREYYQFQLDSVAMTGNFLDYKRGKMQVRNLQDWGRRKGLMLRDDLVAYSRRRYEEEISREVAASREKEVSHRDEGNREHDDDDDEDIYGPSHQLWSDMDALTKQQSCFIPQVCTTLPSEESLLCGKASPISPPQSMYNSG</sequence>
<reference evidence="2" key="1">
    <citation type="submission" date="2022-11" db="EMBL/GenBank/DDBJ databases">
        <title>Genome Resource of Sclerotinia nivalis Strain SnTB1, a Plant Pathogen Isolated from American Ginseng.</title>
        <authorList>
            <person name="Fan S."/>
        </authorList>
    </citation>
    <scope>NUCLEOTIDE SEQUENCE</scope>
    <source>
        <strain evidence="2">SnTB1</strain>
    </source>
</reference>
<feature type="compositionally biased region" description="Basic and acidic residues" evidence="1">
    <location>
        <begin position="350"/>
        <end position="372"/>
    </location>
</feature>